<dbReference type="Proteomes" id="UP000533905">
    <property type="component" value="Unassembled WGS sequence"/>
</dbReference>
<comment type="caution">
    <text evidence="2">The sequence shown here is derived from an EMBL/GenBank/DDBJ whole genome shotgun (WGS) entry which is preliminary data.</text>
</comment>
<dbReference type="EMBL" id="JABAIV010000004">
    <property type="protein sequence ID" value="NNG23913.1"/>
    <property type="molecule type" value="Genomic_DNA"/>
</dbReference>
<evidence type="ECO:0008006" key="4">
    <source>
        <dbReference type="Google" id="ProtNLM"/>
    </source>
</evidence>
<organism evidence="2 3">
    <name type="scientific">Telluria aromaticivorans</name>
    <dbReference type="NCBI Taxonomy" id="2725995"/>
    <lineage>
        <taxon>Bacteria</taxon>
        <taxon>Pseudomonadati</taxon>
        <taxon>Pseudomonadota</taxon>
        <taxon>Betaproteobacteria</taxon>
        <taxon>Burkholderiales</taxon>
        <taxon>Oxalobacteraceae</taxon>
        <taxon>Telluria group</taxon>
        <taxon>Telluria</taxon>
    </lineage>
</organism>
<feature type="transmembrane region" description="Helical" evidence="1">
    <location>
        <begin position="31"/>
        <end position="51"/>
    </location>
</feature>
<name>A0A7Y2K0N3_9BURK</name>
<keyword evidence="1" id="KW-0472">Membrane</keyword>
<feature type="transmembrane region" description="Helical" evidence="1">
    <location>
        <begin position="6"/>
        <end position="24"/>
    </location>
</feature>
<feature type="transmembrane region" description="Helical" evidence="1">
    <location>
        <begin position="82"/>
        <end position="106"/>
    </location>
</feature>
<keyword evidence="3" id="KW-1185">Reference proteome</keyword>
<dbReference type="AlphaFoldDB" id="A0A7Y2K0N3"/>
<evidence type="ECO:0000256" key="1">
    <source>
        <dbReference type="SAM" id="Phobius"/>
    </source>
</evidence>
<accession>A0A7Y2K0N3</accession>
<keyword evidence="1" id="KW-1133">Transmembrane helix</keyword>
<evidence type="ECO:0000313" key="2">
    <source>
        <dbReference type="EMBL" id="NNG23913.1"/>
    </source>
</evidence>
<dbReference type="RefSeq" id="WP_171085038.1">
    <property type="nucleotide sequence ID" value="NZ_JABAIV010000004.1"/>
</dbReference>
<protein>
    <recommendedName>
        <fullName evidence="4">Small multi-drug export protein</fullName>
    </recommendedName>
</protein>
<feature type="transmembrane region" description="Helical" evidence="1">
    <location>
        <begin position="113"/>
        <end position="137"/>
    </location>
</feature>
<sequence>MIENFAGVFALAIIELWAAIPLGFHLKLHPALLIVAASSGAFTGAVAAMFLGNGVRRLMFWRKGETTAGGRMSTWLAAKGPWAIGLLGPLLIGPVFSAGLAGAIGLPRAFSLALLGAGILVWTVVFSVLGSLGVAALGSA</sequence>
<evidence type="ECO:0000313" key="3">
    <source>
        <dbReference type="Proteomes" id="UP000533905"/>
    </source>
</evidence>
<gene>
    <name evidence="2" type="ORF">HGB41_13010</name>
</gene>
<reference evidence="2 3" key="1">
    <citation type="submission" date="2020-04" db="EMBL/GenBank/DDBJ databases">
        <title>Massilia sp. nov., a cold adapted bacteria isolated from Arctic soil.</title>
        <authorList>
            <person name="Son J."/>
            <person name="Ka J.-O."/>
        </authorList>
    </citation>
    <scope>NUCLEOTIDE SEQUENCE [LARGE SCALE GENOMIC DNA]</scope>
    <source>
        <strain evidence="2 3">ML15P13</strain>
    </source>
</reference>
<keyword evidence="1" id="KW-0812">Transmembrane</keyword>
<proteinExistence type="predicted"/>